<proteinExistence type="predicted"/>
<dbReference type="InterPro" id="IPR011033">
    <property type="entry name" value="PRC_barrel-like_sf"/>
</dbReference>
<sequence length="165" mass="19575">MYRKKDFLLMEVYNEKDKRIGFIKDMIIQLEEEEILGFVIISYNLFKGYSHILKEDIISFKENMRVRKESKGEEIHFNSIKSKHVIDEEENILGFIEDIVFTEDFKINGVIISTGYISNFLYGKKVVLPKDLIVSEENIIYKNRKDKINFVNLPNNIIKKENIDE</sequence>
<accession>A0A4Q0VHH2</accession>
<dbReference type="Pfam" id="PF05239">
    <property type="entry name" value="PRC"/>
    <property type="match status" value="2"/>
</dbReference>
<comment type="caution">
    <text evidence="2">The sequence shown here is derived from an EMBL/GenBank/DDBJ whole genome shotgun (WGS) entry which is preliminary data.</text>
</comment>
<evidence type="ECO:0000259" key="1">
    <source>
        <dbReference type="Pfam" id="PF05239"/>
    </source>
</evidence>
<name>A0A4Q0VHH2_CLOTA</name>
<dbReference type="EMBL" id="QMAP01000001">
    <property type="protein sequence ID" value="RXI50642.1"/>
    <property type="molecule type" value="Genomic_DNA"/>
</dbReference>
<evidence type="ECO:0000313" key="2">
    <source>
        <dbReference type="EMBL" id="RXI50642.1"/>
    </source>
</evidence>
<reference evidence="2 3" key="1">
    <citation type="submission" date="2018-06" db="EMBL/GenBank/DDBJ databases">
        <title>Genome conservation of Clostridium tetani.</title>
        <authorList>
            <person name="Bruggemann H."/>
            <person name="Popoff M.R."/>
        </authorList>
    </citation>
    <scope>NUCLEOTIDE SEQUENCE [LARGE SCALE GENOMIC DNA]</scope>
    <source>
        <strain evidence="2 3">2017.061</strain>
    </source>
</reference>
<dbReference type="SUPFAM" id="SSF50346">
    <property type="entry name" value="PRC-barrel domain"/>
    <property type="match status" value="2"/>
</dbReference>
<dbReference type="RefSeq" id="WP_128993681.1">
    <property type="nucleotide sequence ID" value="NZ_QMAP01000001.1"/>
</dbReference>
<protein>
    <submittedName>
        <fullName evidence="2">Photosystem reaction center subunit H</fullName>
    </submittedName>
</protein>
<feature type="domain" description="PRC-barrel" evidence="1">
    <location>
        <begin position="3"/>
        <end position="60"/>
    </location>
</feature>
<evidence type="ECO:0000313" key="3">
    <source>
        <dbReference type="Proteomes" id="UP000290921"/>
    </source>
</evidence>
<gene>
    <name evidence="2" type="ORF">DP130_01340</name>
</gene>
<feature type="domain" description="PRC-barrel" evidence="1">
    <location>
        <begin position="73"/>
        <end position="140"/>
    </location>
</feature>
<dbReference type="Gene3D" id="2.30.30.240">
    <property type="entry name" value="PRC-barrel domain"/>
    <property type="match status" value="2"/>
</dbReference>
<organism evidence="2 3">
    <name type="scientific">Clostridium tetani</name>
    <dbReference type="NCBI Taxonomy" id="1513"/>
    <lineage>
        <taxon>Bacteria</taxon>
        <taxon>Bacillati</taxon>
        <taxon>Bacillota</taxon>
        <taxon>Clostridia</taxon>
        <taxon>Eubacteriales</taxon>
        <taxon>Clostridiaceae</taxon>
        <taxon>Clostridium</taxon>
    </lineage>
</organism>
<dbReference type="InterPro" id="IPR027275">
    <property type="entry name" value="PRC-brl_dom"/>
</dbReference>
<dbReference type="Proteomes" id="UP000290921">
    <property type="component" value="Unassembled WGS sequence"/>
</dbReference>
<dbReference type="AlphaFoldDB" id="A0A4Q0VHH2"/>